<comment type="caution">
    <text evidence="1">The sequence shown here is derived from an EMBL/GenBank/DDBJ whole genome shotgun (WGS) entry which is preliminary data.</text>
</comment>
<proteinExistence type="predicted"/>
<accession>X1I488</accession>
<dbReference type="AlphaFoldDB" id="X1I488"/>
<organism evidence="1">
    <name type="scientific">marine sediment metagenome</name>
    <dbReference type="NCBI Taxonomy" id="412755"/>
    <lineage>
        <taxon>unclassified sequences</taxon>
        <taxon>metagenomes</taxon>
        <taxon>ecological metagenomes</taxon>
    </lineage>
</organism>
<gene>
    <name evidence="1" type="ORF">S03H2_27341</name>
</gene>
<evidence type="ECO:0000313" key="1">
    <source>
        <dbReference type="EMBL" id="GAH60909.1"/>
    </source>
</evidence>
<dbReference type="EMBL" id="BARU01016454">
    <property type="protein sequence ID" value="GAH60909.1"/>
    <property type="molecule type" value="Genomic_DNA"/>
</dbReference>
<name>X1I488_9ZZZZ</name>
<sequence>MIMRKNNILIFLILFSIITFIFLSNCKYKPTEKFIEKKSEETAKEVTDKTNNKKETEDEEDYMITESKYFELPNKIIIYNEGEQTIIEKDTKSYNKIIYTTDKRFERGRCLIEEIIPEEMIEDIKNNKIAIEFIYTEEIQTNYACEEFGWKKIYTKILFPLPDFRAIFGDEEEYQAGPWYISIQPESDYLISIIEEEIK</sequence>
<reference evidence="1" key="1">
    <citation type="journal article" date="2014" name="Front. Microbiol.">
        <title>High frequency of phylogenetically diverse reductive dehalogenase-homologous genes in deep subseafloor sedimentary metagenomes.</title>
        <authorList>
            <person name="Kawai M."/>
            <person name="Futagami T."/>
            <person name="Toyoda A."/>
            <person name="Takaki Y."/>
            <person name="Nishi S."/>
            <person name="Hori S."/>
            <person name="Arai W."/>
            <person name="Tsubouchi T."/>
            <person name="Morono Y."/>
            <person name="Uchiyama I."/>
            <person name="Ito T."/>
            <person name="Fujiyama A."/>
            <person name="Inagaki F."/>
            <person name="Takami H."/>
        </authorList>
    </citation>
    <scope>NUCLEOTIDE SEQUENCE</scope>
    <source>
        <strain evidence="1">Expedition CK06-06</strain>
    </source>
</reference>
<protein>
    <submittedName>
        <fullName evidence="1">Uncharacterized protein</fullName>
    </submittedName>
</protein>